<accession>A0ABQ3PH01</accession>
<evidence type="ECO:0000313" key="2">
    <source>
        <dbReference type="Proteomes" id="UP001052739"/>
    </source>
</evidence>
<keyword evidence="2" id="KW-1185">Reference proteome</keyword>
<dbReference type="EMBL" id="BNDW01000050">
    <property type="protein sequence ID" value="GHI24307.1"/>
    <property type="molecule type" value="Genomic_DNA"/>
</dbReference>
<gene>
    <name evidence="1" type="ORF">Shyd_56780</name>
</gene>
<sequence length="140" mass="14040">MLLAGTEAARGRDRARLSVVSVSGWPRTRWRRARMVRAMAVVVVSPTGLGEVGGPAGQGTRPLGVAFVDVGPDGLADEICAVRFASSGCGVECGGEQFVRAVQVLAAGVDQGDEGVDALVGGGVVAHDEACGGPAAGRSP</sequence>
<evidence type="ECO:0000313" key="1">
    <source>
        <dbReference type="EMBL" id="GHI24307.1"/>
    </source>
</evidence>
<proteinExistence type="predicted"/>
<comment type="caution">
    <text evidence="1">The sequence shown here is derived from an EMBL/GenBank/DDBJ whole genome shotgun (WGS) entry which is preliminary data.</text>
</comment>
<protein>
    <submittedName>
        <fullName evidence="1">Uncharacterized protein</fullName>
    </submittedName>
</protein>
<name>A0ABQ3PH01_9ACTN</name>
<reference evidence="1" key="1">
    <citation type="submission" date="2024-05" db="EMBL/GenBank/DDBJ databases">
        <title>Whole genome shotgun sequence of Streptomyces hydrogenans NBRC 13475.</title>
        <authorList>
            <person name="Komaki H."/>
            <person name="Tamura T."/>
        </authorList>
    </citation>
    <scope>NUCLEOTIDE SEQUENCE</scope>
    <source>
        <strain evidence="1">NBRC 13475</strain>
    </source>
</reference>
<organism evidence="1 2">
    <name type="scientific">Streptomyces hydrogenans</name>
    <dbReference type="NCBI Taxonomy" id="1873719"/>
    <lineage>
        <taxon>Bacteria</taxon>
        <taxon>Bacillati</taxon>
        <taxon>Actinomycetota</taxon>
        <taxon>Actinomycetes</taxon>
        <taxon>Kitasatosporales</taxon>
        <taxon>Streptomycetaceae</taxon>
        <taxon>Streptomyces</taxon>
    </lineage>
</organism>
<dbReference type="Proteomes" id="UP001052739">
    <property type="component" value="Unassembled WGS sequence"/>
</dbReference>